<dbReference type="AlphaFoldDB" id="A0A9N9GLK4"/>
<accession>A0A9N9GLK4</accession>
<feature type="non-terminal residue" evidence="1">
    <location>
        <position position="73"/>
    </location>
</feature>
<name>A0A9N9GLK4_9GLOM</name>
<protein>
    <submittedName>
        <fullName evidence="1">2869_t:CDS:1</fullName>
    </submittedName>
</protein>
<organism evidence="1 2">
    <name type="scientific">Racocetra fulgida</name>
    <dbReference type="NCBI Taxonomy" id="60492"/>
    <lineage>
        <taxon>Eukaryota</taxon>
        <taxon>Fungi</taxon>
        <taxon>Fungi incertae sedis</taxon>
        <taxon>Mucoromycota</taxon>
        <taxon>Glomeromycotina</taxon>
        <taxon>Glomeromycetes</taxon>
        <taxon>Diversisporales</taxon>
        <taxon>Gigasporaceae</taxon>
        <taxon>Racocetra</taxon>
    </lineage>
</organism>
<reference evidence="1" key="1">
    <citation type="submission" date="2021-06" db="EMBL/GenBank/DDBJ databases">
        <authorList>
            <person name="Kallberg Y."/>
            <person name="Tangrot J."/>
            <person name="Rosling A."/>
        </authorList>
    </citation>
    <scope>NUCLEOTIDE SEQUENCE</scope>
    <source>
        <strain evidence="1">IN212</strain>
    </source>
</reference>
<evidence type="ECO:0000313" key="1">
    <source>
        <dbReference type="EMBL" id="CAG8610686.1"/>
    </source>
</evidence>
<comment type="caution">
    <text evidence="1">The sequence shown here is derived from an EMBL/GenBank/DDBJ whole genome shotgun (WGS) entry which is preliminary data.</text>
</comment>
<dbReference type="Proteomes" id="UP000789396">
    <property type="component" value="Unassembled WGS sequence"/>
</dbReference>
<keyword evidence="2" id="KW-1185">Reference proteome</keyword>
<sequence length="73" mass="8368">MLQLNDSVSICNSSVYEENDSSSVQKVYDTSVHQEVYDSSICKKIINSDESYLLGDFEQQQITDQEQEILDLK</sequence>
<gene>
    <name evidence="1" type="ORF">RFULGI_LOCUS6965</name>
</gene>
<evidence type="ECO:0000313" key="2">
    <source>
        <dbReference type="Proteomes" id="UP000789396"/>
    </source>
</evidence>
<dbReference type="EMBL" id="CAJVPZ010009584">
    <property type="protein sequence ID" value="CAG8610686.1"/>
    <property type="molecule type" value="Genomic_DNA"/>
</dbReference>
<proteinExistence type="predicted"/>